<dbReference type="AlphaFoldDB" id="A0A8J7I4K6"/>
<comment type="caution">
    <text evidence="2">The sequence shown here is derived from an EMBL/GenBank/DDBJ whole genome shotgun (WGS) entry which is preliminary data.</text>
</comment>
<keyword evidence="3" id="KW-1185">Reference proteome</keyword>
<reference evidence="2 3" key="1">
    <citation type="journal article" date="2021" name="Int. J. Syst. Evol. Microbiol.">
        <title>Amazonocrinis nigriterrae gen. nov., sp. nov., Atlanticothrix silvestris gen. nov., sp. nov. and Dendronalium phyllosphericum gen. nov., sp. nov., nostocacean cyanobacteria from Brazilian environments.</title>
        <authorList>
            <person name="Alvarenga D.O."/>
            <person name="Andreote A.P.D."/>
            <person name="Branco L.H.Z."/>
            <person name="Delbaje E."/>
            <person name="Cruz R.B."/>
            <person name="Varani A.M."/>
            <person name="Fiore M.F."/>
        </authorList>
    </citation>
    <scope>NUCLEOTIDE SEQUENCE [LARGE SCALE GENOMIC DNA]</scope>
    <source>
        <strain evidence="2 3">CENA369</strain>
    </source>
</reference>
<evidence type="ECO:0000313" key="3">
    <source>
        <dbReference type="Proteomes" id="UP000662314"/>
    </source>
</evidence>
<evidence type="ECO:0000256" key="1">
    <source>
        <dbReference type="SAM" id="Phobius"/>
    </source>
</evidence>
<sequence>MLEEEMGISLKVHESPFKQALAAALGAFLTGFICLLALLYFSKGFQLTGFSIIFLSTLLTTIYEKTRKIPAIVWSVGLALLGYGFIYYLLQALK</sequence>
<feature type="non-terminal residue" evidence="2">
    <location>
        <position position="94"/>
    </location>
</feature>
<accession>A0A8J7I4K6</accession>
<dbReference type="RefSeq" id="WP_214434438.1">
    <property type="nucleotide sequence ID" value="NZ_CAWPUQ010000105.1"/>
</dbReference>
<feature type="transmembrane region" description="Helical" evidence="1">
    <location>
        <begin position="71"/>
        <end position="90"/>
    </location>
</feature>
<name>A0A8J7I4K6_9NOST</name>
<dbReference type="EMBL" id="JAECZA010000193">
    <property type="protein sequence ID" value="MBH8575671.1"/>
    <property type="molecule type" value="Genomic_DNA"/>
</dbReference>
<feature type="transmembrane region" description="Helical" evidence="1">
    <location>
        <begin position="20"/>
        <end position="41"/>
    </location>
</feature>
<gene>
    <name evidence="2" type="ORF">I8752_22210</name>
</gene>
<keyword evidence="1" id="KW-0812">Transmembrane</keyword>
<protein>
    <submittedName>
        <fullName evidence="2">Uncharacterized protein</fullName>
    </submittedName>
</protein>
<organism evidence="2 3">
    <name type="scientific">Dendronalium phyllosphericum CENA369</name>
    <dbReference type="NCBI Taxonomy" id="1725256"/>
    <lineage>
        <taxon>Bacteria</taxon>
        <taxon>Bacillati</taxon>
        <taxon>Cyanobacteriota</taxon>
        <taxon>Cyanophyceae</taxon>
        <taxon>Nostocales</taxon>
        <taxon>Nostocaceae</taxon>
        <taxon>Dendronalium</taxon>
        <taxon>Dendronalium phyllosphericum</taxon>
    </lineage>
</organism>
<keyword evidence="1" id="KW-1133">Transmembrane helix</keyword>
<proteinExistence type="predicted"/>
<evidence type="ECO:0000313" key="2">
    <source>
        <dbReference type="EMBL" id="MBH8575671.1"/>
    </source>
</evidence>
<keyword evidence="1" id="KW-0472">Membrane</keyword>
<dbReference type="Proteomes" id="UP000662314">
    <property type="component" value="Unassembled WGS sequence"/>
</dbReference>